<dbReference type="GO" id="GO:0016787">
    <property type="term" value="F:hydrolase activity"/>
    <property type="evidence" value="ECO:0007669"/>
    <property type="project" value="UniProtKB-KW"/>
</dbReference>
<protein>
    <submittedName>
        <fullName evidence="5">S66 peptidase family protein</fullName>
        <ecNumber evidence="5">3.4.-.-</ecNumber>
    </submittedName>
</protein>
<dbReference type="CDD" id="cd07062">
    <property type="entry name" value="Peptidase_S66_mccF_like"/>
    <property type="match status" value="1"/>
</dbReference>
<dbReference type="Gene3D" id="3.50.30.60">
    <property type="entry name" value="LD-carboxypeptidase A C-terminal domain-like"/>
    <property type="match status" value="1"/>
</dbReference>
<dbReference type="InterPro" id="IPR040449">
    <property type="entry name" value="Peptidase_S66_N"/>
</dbReference>
<accession>A0ABW5PSJ1</accession>
<evidence type="ECO:0000259" key="4">
    <source>
        <dbReference type="Pfam" id="PF17676"/>
    </source>
</evidence>
<feature type="domain" description="LD-carboxypeptidase C-terminal" evidence="4">
    <location>
        <begin position="211"/>
        <end position="330"/>
    </location>
</feature>
<keyword evidence="6" id="KW-1185">Reference proteome</keyword>
<evidence type="ECO:0000256" key="2">
    <source>
        <dbReference type="ARBA" id="ARBA00022801"/>
    </source>
</evidence>
<evidence type="ECO:0000313" key="6">
    <source>
        <dbReference type="Proteomes" id="UP001597458"/>
    </source>
</evidence>
<dbReference type="InterPro" id="IPR029062">
    <property type="entry name" value="Class_I_gatase-like"/>
</dbReference>
<dbReference type="RefSeq" id="WP_141190335.1">
    <property type="nucleotide sequence ID" value="NZ_JBHUMR010000014.1"/>
</dbReference>
<dbReference type="InterPro" id="IPR040921">
    <property type="entry name" value="Peptidase_S66C"/>
</dbReference>
<evidence type="ECO:0000313" key="5">
    <source>
        <dbReference type="EMBL" id="MFD2617851.1"/>
    </source>
</evidence>
<dbReference type="EC" id="3.4.-.-" evidence="5"/>
<gene>
    <name evidence="5" type="ORF">ACFSTF_11090</name>
</gene>
<evidence type="ECO:0000259" key="3">
    <source>
        <dbReference type="Pfam" id="PF02016"/>
    </source>
</evidence>
<dbReference type="SUPFAM" id="SSF141986">
    <property type="entry name" value="LD-carboxypeptidase A C-terminal domain-like"/>
    <property type="match status" value="1"/>
</dbReference>
<sequence>MLNLIKPEKLNRGDKIATVSLSWGGAGDKDLLWRYEQGKERLKELFGLEVVEMKHTLKGSDYIYKHPEKRAEDLMQAFADPSIKGIIACIGGIDSIRMLPYIDFDLIRDNPKIFMRYSDSTVTHFMCLKAGISSFYGASVLTDFAENVSMPEYSIEWIKKVLFQNQTIGEIQTSNTWTGERLEWTIENKNVTRNFIKNTGYELLQGQKTVSGRLIGGYLEVIDMMKGTPLFPELHCFDDSILFLETSEEFPPVWMVETSLRSYGIMGILERINGIIFGKPQENKYYEEYKRVILQVVKEFGREDLPILYNASFGHNEPKCILPYGALTEINCDKPGLSIIENGVI</sequence>
<dbReference type="Gene3D" id="3.40.50.10740">
    <property type="entry name" value="Class I glutamine amidotransferase-like"/>
    <property type="match status" value="1"/>
</dbReference>
<feature type="domain" description="LD-carboxypeptidase N-terminal" evidence="3">
    <location>
        <begin position="16"/>
        <end position="137"/>
    </location>
</feature>
<dbReference type="PIRSF" id="PIRSF028757">
    <property type="entry name" value="LD-carboxypeptidase"/>
    <property type="match status" value="1"/>
</dbReference>
<dbReference type="EMBL" id="JBHUMR010000014">
    <property type="protein sequence ID" value="MFD2617851.1"/>
    <property type="molecule type" value="Genomic_DNA"/>
</dbReference>
<dbReference type="InterPro" id="IPR003507">
    <property type="entry name" value="S66_fam"/>
</dbReference>
<name>A0ABW5PSJ1_9BACI</name>
<proteinExistence type="inferred from homology"/>
<reference evidence="6" key="1">
    <citation type="journal article" date="2019" name="Int. J. Syst. Evol. Microbiol.">
        <title>The Global Catalogue of Microorganisms (GCM) 10K type strain sequencing project: providing services to taxonomists for standard genome sequencing and annotation.</title>
        <authorList>
            <consortium name="The Broad Institute Genomics Platform"/>
            <consortium name="The Broad Institute Genome Sequencing Center for Infectious Disease"/>
            <person name="Wu L."/>
            <person name="Ma J."/>
        </authorList>
    </citation>
    <scope>NUCLEOTIDE SEQUENCE [LARGE SCALE GENOMIC DNA]</scope>
    <source>
        <strain evidence="6">TISTR 2241</strain>
    </source>
</reference>
<dbReference type="Proteomes" id="UP001597458">
    <property type="component" value="Unassembled WGS sequence"/>
</dbReference>
<dbReference type="SUPFAM" id="SSF52317">
    <property type="entry name" value="Class I glutamine amidotransferase-like"/>
    <property type="match status" value="1"/>
</dbReference>
<organism evidence="5 6">
    <name type="scientific">Terrilactibacillus laevilacticus</name>
    <dbReference type="NCBI Taxonomy" id="1380157"/>
    <lineage>
        <taxon>Bacteria</taxon>
        <taxon>Bacillati</taxon>
        <taxon>Bacillota</taxon>
        <taxon>Bacilli</taxon>
        <taxon>Bacillales</taxon>
        <taxon>Bacillaceae</taxon>
        <taxon>Terrilactibacillus</taxon>
    </lineage>
</organism>
<dbReference type="InterPro" id="IPR027461">
    <property type="entry name" value="Carboxypeptidase_A_C_sf"/>
</dbReference>
<evidence type="ECO:0000256" key="1">
    <source>
        <dbReference type="ARBA" id="ARBA00010233"/>
    </source>
</evidence>
<dbReference type="PANTHER" id="PTHR30237">
    <property type="entry name" value="MURAMOYLTETRAPEPTIDE CARBOXYPEPTIDASE"/>
    <property type="match status" value="1"/>
</dbReference>
<dbReference type="PANTHER" id="PTHR30237:SF4">
    <property type="entry name" value="LD-CARBOXYPEPTIDASE C-TERMINAL DOMAIN-CONTAINING PROTEIN"/>
    <property type="match status" value="1"/>
</dbReference>
<keyword evidence="2 5" id="KW-0378">Hydrolase</keyword>
<dbReference type="Pfam" id="PF02016">
    <property type="entry name" value="Peptidase_S66"/>
    <property type="match status" value="1"/>
</dbReference>
<comment type="caution">
    <text evidence="5">The sequence shown here is derived from an EMBL/GenBank/DDBJ whole genome shotgun (WGS) entry which is preliminary data.</text>
</comment>
<comment type="similarity">
    <text evidence="1">Belongs to the peptidase S66 family.</text>
</comment>
<dbReference type="Pfam" id="PF17676">
    <property type="entry name" value="Peptidase_S66C"/>
    <property type="match status" value="1"/>
</dbReference>
<dbReference type="InterPro" id="IPR027478">
    <property type="entry name" value="LdcA_N"/>
</dbReference>